<comment type="caution">
    <text evidence="1">The sequence shown here is derived from an EMBL/GenBank/DDBJ whole genome shotgun (WGS) entry which is preliminary data.</text>
</comment>
<dbReference type="OrthoDB" id="6227366at2759"/>
<dbReference type="AlphaFoldDB" id="A0A419Q3G3"/>
<evidence type="ECO:0000313" key="2">
    <source>
        <dbReference type="Proteomes" id="UP000286415"/>
    </source>
</evidence>
<proteinExistence type="predicted"/>
<dbReference type="InParanoid" id="A0A419Q3G3"/>
<dbReference type="Proteomes" id="UP000286415">
    <property type="component" value="Unassembled WGS sequence"/>
</dbReference>
<reference evidence="1 2" key="2">
    <citation type="journal article" date="2021" name="Genomics">
        <title>High-quality reference genome for Clonorchis sinensis.</title>
        <authorList>
            <person name="Young N.D."/>
            <person name="Stroehlein A.J."/>
            <person name="Kinkar L."/>
            <person name="Wang T."/>
            <person name="Sohn W.M."/>
            <person name="Chang B.C.H."/>
            <person name="Kaur P."/>
            <person name="Weisz D."/>
            <person name="Dudchenko O."/>
            <person name="Aiden E.L."/>
            <person name="Korhonen P.K."/>
            <person name="Gasser R.B."/>
        </authorList>
    </citation>
    <scope>NUCLEOTIDE SEQUENCE [LARGE SCALE GENOMIC DNA]</scope>
    <source>
        <strain evidence="1">Cs-k2</strain>
    </source>
</reference>
<organism evidence="1 2">
    <name type="scientific">Clonorchis sinensis</name>
    <name type="common">Chinese liver fluke</name>
    <dbReference type="NCBI Taxonomy" id="79923"/>
    <lineage>
        <taxon>Eukaryota</taxon>
        <taxon>Metazoa</taxon>
        <taxon>Spiralia</taxon>
        <taxon>Lophotrochozoa</taxon>
        <taxon>Platyhelminthes</taxon>
        <taxon>Trematoda</taxon>
        <taxon>Digenea</taxon>
        <taxon>Opisthorchiida</taxon>
        <taxon>Opisthorchiata</taxon>
        <taxon>Opisthorchiidae</taxon>
        <taxon>Clonorchis</taxon>
    </lineage>
</organism>
<dbReference type="STRING" id="79923.A0A419Q3G3"/>
<gene>
    <name evidence="1" type="ORF">CSKR_111114</name>
</gene>
<accession>A0A419Q3G3</accession>
<evidence type="ECO:0000313" key="1">
    <source>
        <dbReference type="EMBL" id="KAG5452074.1"/>
    </source>
</evidence>
<keyword evidence="2" id="KW-1185">Reference proteome</keyword>
<name>A0A419Q3G3_CLOSI</name>
<dbReference type="EMBL" id="NIRI02000042">
    <property type="protein sequence ID" value="KAG5452074.1"/>
    <property type="molecule type" value="Genomic_DNA"/>
</dbReference>
<protein>
    <submittedName>
        <fullName evidence="1">Uncharacterized protein</fullName>
    </submittedName>
</protein>
<reference evidence="1 2" key="1">
    <citation type="journal article" date="2018" name="Biotechnol. Adv.">
        <title>Improved genomic resources and new bioinformatic workflow for the carcinogenic parasite Clonorchis sinensis: Biotechnological implications.</title>
        <authorList>
            <person name="Wang D."/>
            <person name="Korhonen P.K."/>
            <person name="Gasser R.B."/>
            <person name="Young N.D."/>
        </authorList>
    </citation>
    <scope>NUCLEOTIDE SEQUENCE [LARGE SCALE GENOMIC DNA]</scope>
    <source>
        <strain evidence="1">Cs-k2</strain>
    </source>
</reference>
<sequence length="164" mass="18116">MSVFVATSPVWVEVEHKIDENSGTAPTWDVRERIKEKVSNSVSTERSRQNTSIITSKVLFLVWFVSLGARWSKWLEHEFTDRKVRGSNPTFASRLPLSRLGQPGNIPALVPPSGGMVVRHRKGVDCLLAKLSVHLFVIKNASGLLKQAHTVGVSTKENSTTAPT</sequence>